<reference evidence="3 4" key="2">
    <citation type="journal article" date="2010" name="Stand. Genomic Sci.">
        <title>Complete genome sequence of Xylanimonas cellulosilytica type strain (XIL07).</title>
        <authorList>
            <person name="Foster B."/>
            <person name="Pukall R."/>
            <person name="Abt B."/>
            <person name="Nolan M."/>
            <person name="Glavina Del Rio T."/>
            <person name="Chen F."/>
            <person name="Lucas S."/>
            <person name="Tice H."/>
            <person name="Pitluck S."/>
            <person name="Cheng J.-F."/>
            <person name="Chertkov O."/>
            <person name="Brettin T."/>
            <person name="Han C."/>
            <person name="Detter J.C."/>
            <person name="Bruce D."/>
            <person name="Goodwin L."/>
            <person name="Ivanova N."/>
            <person name="Mavromatis K."/>
            <person name="Pati A."/>
            <person name="Mikhailova N."/>
            <person name="Chen A."/>
            <person name="Palaniappan K."/>
            <person name="Land M."/>
            <person name="Hauser L."/>
            <person name="Chang Y.-J."/>
            <person name="Jeffries C.D."/>
            <person name="Chain P."/>
            <person name="Rohde M."/>
            <person name="Goeker M."/>
            <person name="Bristow J."/>
            <person name="Eisen J.A."/>
            <person name="Markowitz V."/>
            <person name="Hugenholtz P."/>
            <person name="Kyrpides N.C."/>
            <person name="Klenk H.-P."/>
            <person name="Lapidus A."/>
        </authorList>
    </citation>
    <scope>NUCLEOTIDE SEQUENCE [LARGE SCALE GENOMIC DNA]</scope>
    <source>
        <strain evidence="4">DSM 15894 / CECT 5975 / LMG 20990 / XIL07</strain>
    </source>
</reference>
<dbReference type="Pfam" id="PF07221">
    <property type="entry name" value="GlcNAc_2-epim"/>
    <property type="match status" value="1"/>
</dbReference>
<dbReference type="STRING" id="446471.Xcel_0269"/>
<dbReference type="RefSeq" id="WP_012877053.1">
    <property type="nucleotide sequence ID" value="NC_013530.1"/>
</dbReference>
<dbReference type="EMBL" id="CP001821">
    <property type="protein sequence ID" value="ACZ29308.1"/>
    <property type="molecule type" value="Genomic_DNA"/>
</dbReference>
<gene>
    <name evidence="3" type="ordered locus">Xcel_0269</name>
</gene>
<reference evidence="4" key="1">
    <citation type="submission" date="2009-11" db="EMBL/GenBank/DDBJ databases">
        <title>The complete chromosome of Xylanimonas cellulosilytica DSM 15894.</title>
        <authorList>
            <consortium name="US DOE Joint Genome Institute (JGI-PGF)"/>
            <person name="Lucas S."/>
            <person name="Copeland A."/>
            <person name="Lapidus A."/>
            <person name="Glavina del Rio T."/>
            <person name="Dalin E."/>
            <person name="Tice H."/>
            <person name="Bruce D."/>
            <person name="Goodwin L."/>
            <person name="Pitluck S."/>
            <person name="Kyrpides N."/>
            <person name="Mavromatis K."/>
            <person name="Ivanova N."/>
            <person name="Mikhailova N."/>
            <person name="Foster B."/>
            <person name="Clum A."/>
            <person name="Brettin T."/>
            <person name="Detter J.C."/>
            <person name="Han C."/>
            <person name="Larimer F."/>
            <person name="Land M."/>
            <person name="Hauser L."/>
            <person name="Markowitz V."/>
            <person name="Cheng J.F."/>
            <person name="Hugenholtz P."/>
            <person name="Woyke T."/>
            <person name="Wu D."/>
            <person name="Gehrich-Schroeter G."/>
            <person name="Schneider S."/>
            <person name="Pukall S.R."/>
            <person name="Klenk H.P."/>
            <person name="Eisen J.A."/>
        </authorList>
    </citation>
    <scope>NUCLEOTIDE SEQUENCE [LARGE SCALE GENOMIC DNA]</scope>
    <source>
        <strain evidence="4">DSM 15894 / CECT 5975 / LMG 20990 / XIL07</strain>
    </source>
</reference>
<dbReference type="Proteomes" id="UP000002255">
    <property type="component" value="Chromosome"/>
</dbReference>
<dbReference type="AlphaFoldDB" id="D1BUR7"/>
<dbReference type="OrthoDB" id="9806359at2"/>
<name>D1BUR7_XYLCX</name>
<evidence type="ECO:0000313" key="3">
    <source>
        <dbReference type="EMBL" id="ACZ29308.1"/>
    </source>
</evidence>
<dbReference type="HOGENOM" id="CLU_042253_0_0_11"/>
<dbReference type="KEGG" id="xce:Xcel_0269"/>
<protein>
    <submittedName>
        <fullName evidence="3">N-acylglucosamine 2-epimerase</fullName>
    </submittedName>
</protein>
<comment type="similarity">
    <text evidence="1">Belongs to the N-acylglucosamine 2-epimerase family.</text>
</comment>
<dbReference type="GO" id="GO:0016853">
    <property type="term" value="F:isomerase activity"/>
    <property type="evidence" value="ECO:0007669"/>
    <property type="project" value="UniProtKB-KW"/>
</dbReference>
<dbReference type="InterPro" id="IPR008928">
    <property type="entry name" value="6-hairpin_glycosidase_sf"/>
</dbReference>
<dbReference type="PANTHER" id="PTHR15108">
    <property type="entry name" value="N-ACYLGLUCOSAMINE-2-EPIMERASE"/>
    <property type="match status" value="1"/>
</dbReference>
<dbReference type="InterPro" id="IPR012341">
    <property type="entry name" value="6hp_glycosidase-like_sf"/>
</dbReference>
<dbReference type="eggNOG" id="COG2942">
    <property type="taxonomic scope" value="Bacteria"/>
</dbReference>
<keyword evidence="4" id="KW-1185">Reference proteome</keyword>
<dbReference type="Gene3D" id="1.50.10.10">
    <property type="match status" value="1"/>
</dbReference>
<organism evidence="3 4">
    <name type="scientific">Xylanimonas cellulosilytica (strain DSM 15894 / JCM 12276 / CECT 5975 / KCTC 9989 / LMG 20990 / NBRC 107835 / XIL07)</name>
    <dbReference type="NCBI Taxonomy" id="446471"/>
    <lineage>
        <taxon>Bacteria</taxon>
        <taxon>Bacillati</taxon>
        <taxon>Actinomycetota</taxon>
        <taxon>Actinomycetes</taxon>
        <taxon>Micrococcales</taxon>
        <taxon>Promicromonosporaceae</taxon>
        <taxon>Xylanimonas</taxon>
    </lineage>
</organism>
<proteinExistence type="inferred from homology"/>
<keyword evidence="2" id="KW-0413">Isomerase</keyword>
<dbReference type="GO" id="GO:0005975">
    <property type="term" value="P:carbohydrate metabolic process"/>
    <property type="evidence" value="ECO:0007669"/>
    <property type="project" value="InterPro"/>
</dbReference>
<evidence type="ECO:0000313" key="4">
    <source>
        <dbReference type="Proteomes" id="UP000002255"/>
    </source>
</evidence>
<accession>D1BUR7</accession>
<evidence type="ECO:0000256" key="1">
    <source>
        <dbReference type="ARBA" id="ARBA00008558"/>
    </source>
</evidence>
<evidence type="ECO:0000256" key="2">
    <source>
        <dbReference type="ARBA" id="ARBA00023235"/>
    </source>
</evidence>
<dbReference type="InterPro" id="IPR010819">
    <property type="entry name" value="AGE/CE"/>
</dbReference>
<dbReference type="SUPFAM" id="SSF48208">
    <property type="entry name" value="Six-hairpin glycosidases"/>
    <property type="match status" value="1"/>
</dbReference>
<sequence>MPAHIPWPHLASHRTWLDDEARRLLAFGSAAALPSTAGTGGGAAYLDGAGRPDPAHGVQTWITARTVHSYSLGHLLGVPGSGAVADAALAGLTGVLHDDAHGGWFHAVSTDGEPDVAAGKSAYDHAFVMLAGASATIAGRPGGADLLAEATAVYLERFWDEETGRPVDTWDVSFTSLDPYRGLNATMHSVEAMLTVADAVPDAEAGAWRERAARAAAFVVELAATHDGRLPEHFGPDWAPDLELNADQPGDQFKPYGATPGHGLEWARLLLHLEAVSPDPALLATAVTLFDRAVADAWAPDGADGFVYTTDWAGAPVVRTRMHWVVTEAIATAAALVERTGDARFARWYATWWDYAARHLIDREDGSWHHELDTANRPAATVWPGKPDVYHALQATLIPRLPLAPTLARALREGLLR</sequence>